<dbReference type="EMBL" id="AP014597">
    <property type="protein sequence ID" value="BAU18462.1"/>
    <property type="molecule type" value="Genomic_DNA"/>
</dbReference>
<protein>
    <recommendedName>
        <fullName evidence="1">DUF4325 domain-containing protein</fullName>
    </recommendedName>
</protein>
<evidence type="ECO:0000313" key="3">
    <source>
        <dbReference type="Proteomes" id="UP000217431"/>
    </source>
</evidence>
<name>A0A0T7AN96_PREIN</name>
<dbReference type="Pfam" id="PF14213">
    <property type="entry name" value="DUF4325"/>
    <property type="match status" value="1"/>
</dbReference>
<feature type="domain" description="DUF4325" evidence="1">
    <location>
        <begin position="27"/>
        <end position="85"/>
    </location>
</feature>
<accession>A0A0T7AN96</accession>
<dbReference type="AlphaFoldDB" id="A0A0T7AN96"/>
<proteinExistence type="predicted"/>
<sequence>MFNKIKTVMCTINIKEVLASHNSLPDAGKILYNTIVDAIASDDKVVANMEGVSSLPSVFLNVSIGKIIDEYDMETLKSHIMFSKITRHQADRLKDYLLRYDQNPESVSE</sequence>
<evidence type="ECO:0000259" key="1">
    <source>
        <dbReference type="Pfam" id="PF14213"/>
    </source>
</evidence>
<organism evidence="2 3">
    <name type="scientific">Prevotella intermedia</name>
    <dbReference type="NCBI Taxonomy" id="28131"/>
    <lineage>
        <taxon>Bacteria</taxon>
        <taxon>Pseudomonadati</taxon>
        <taxon>Bacteroidota</taxon>
        <taxon>Bacteroidia</taxon>
        <taxon>Bacteroidales</taxon>
        <taxon>Prevotellaceae</taxon>
        <taxon>Prevotella</taxon>
    </lineage>
</organism>
<dbReference type="Proteomes" id="UP000217431">
    <property type="component" value="Chromosome I"/>
</dbReference>
<dbReference type="InterPro" id="IPR025474">
    <property type="entry name" value="DUF4325"/>
</dbReference>
<gene>
    <name evidence="2" type="ORF">PIOMA14_I_1954</name>
</gene>
<reference evidence="2 3" key="1">
    <citation type="journal article" date="2016" name="DNA Res.">
        <title>The complete genome sequencing of Prevotella intermedia strain OMA14 and a subsequent fine-scale, intra-species genomic comparison reveal an unusual amplification of conjugative and mobile transposons and identify a novel Prevotella-lineage-specific repeat.</title>
        <authorList>
            <person name="Naito M."/>
            <person name="Ogura Y."/>
            <person name="Itoh T."/>
            <person name="Shoji M."/>
            <person name="Okamoto M."/>
            <person name="Hayashi T."/>
            <person name="Nakayama K."/>
        </authorList>
    </citation>
    <scope>NUCLEOTIDE SEQUENCE [LARGE SCALE GENOMIC DNA]</scope>
    <source>
        <strain evidence="2 3">OMA14</strain>
    </source>
</reference>
<evidence type="ECO:0000313" key="2">
    <source>
        <dbReference type="EMBL" id="BAU18462.1"/>
    </source>
</evidence>